<accession>A0ABR6W644</accession>
<protein>
    <submittedName>
        <fullName evidence="2">Uncharacterized protein</fullName>
    </submittedName>
</protein>
<evidence type="ECO:0000313" key="2">
    <source>
        <dbReference type="EMBL" id="MBC3791412.1"/>
    </source>
</evidence>
<keyword evidence="1" id="KW-0472">Membrane</keyword>
<evidence type="ECO:0000256" key="1">
    <source>
        <dbReference type="SAM" id="Phobius"/>
    </source>
</evidence>
<organism evidence="2 3">
    <name type="scientific">Spirosoma utsteinense</name>
    <dbReference type="NCBI Taxonomy" id="2585773"/>
    <lineage>
        <taxon>Bacteria</taxon>
        <taxon>Pseudomonadati</taxon>
        <taxon>Bacteroidota</taxon>
        <taxon>Cytophagia</taxon>
        <taxon>Cytophagales</taxon>
        <taxon>Cytophagaceae</taxon>
        <taxon>Spirosoma</taxon>
    </lineage>
</organism>
<sequence length="88" mass="9939">MPVYFQKLFSLVTPLVLLSLAGVVMIGYGFVDMSRENNVLQFFFGIPLAAGAFGLHTLVRRACRRNTLHVWVAELVIVSLMWYGFNKS</sequence>
<name>A0ABR6W644_9BACT</name>
<evidence type="ECO:0000313" key="3">
    <source>
        <dbReference type="Proteomes" id="UP000700732"/>
    </source>
</evidence>
<reference evidence="2 3" key="1">
    <citation type="submission" date="2019-06" db="EMBL/GenBank/DDBJ databases">
        <title>Spirosoma utsteinense sp. nov. isolated from Antarctic ice-free soils.</title>
        <authorList>
            <person name="Tahon G."/>
        </authorList>
    </citation>
    <scope>NUCLEOTIDE SEQUENCE [LARGE SCALE GENOMIC DNA]</scope>
    <source>
        <strain evidence="2 3">LMG 31447</strain>
    </source>
</reference>
<dbReference type="EMBL" id="VFIA01000009">
    <property type="protein sequence ID" value="MBC3791412.1"/>
    <property type="molecule type" value="Genomic_DNA"/>
</dbReference>
<comment type="caution">
    <text evidence="2">The sequence shown here is derived from an EMBL/GenBank/DDBJ whole genome shotgun (WGS) entry which is preliminary data.</text>
</comment>
<keyword evidence="1" id="KW-0812">Transmembrane</keyword>
<keyword evidence="1" id="KW-1133">Transmembrane helix</keyword>
<dbReference type="Proteomes" id="UP000700732">
    <property type="component" value="Unassembled WGS sequence"/>
</dbReference>
<feature type="transmembrane region" description="Helical" evidence="1">
    <location>
        <begin position="42"/>
        <end position="59"/>
    </location>
</feature>
<dbReference type="RefSeq" id="WP_208493090.1">
    <property type="nucleotide sequence ID" value="NZ_VFIA01000009.1"/>
</dbReference>
<keyword evidence="3" id="KW-1185">Reference proteome</keyword>
<feature type="transmembrane region" description="Helical" evidence="1">
    <location>
        <begin position="68"/>
        <end position="85"/>
    </location>
</feature>
<feature type="transmembrane region" description="Helical" evidence="1">
    <location>
        <begin position="12"/>
        <end position="30"/>
    </location>
</feature>
<gene>
    <name evidence="2" type="ORF">FH603_1913</name>
</gene>
<proteinExistence type="predicted"/>